<dbReference type="STRING" id="1618333.UR93_C0013G0012"/>
<dbReference type="NCBIfam" id="TIGR02385">
    <property type="entry name" value="RelE_StbE"/>
    <property type="match status" value="1"/>
</dbReference>
<evidence type="ECO:0000313" key="2">
    <source>
        <dbReference type="EMBL" id="KKP88452.1"/>
    </source>
</evidence>
<protein>
    <submittedName>
        <fullName evidence="2">Addiction module toxin, RelE/StbE family</fullName>
    </submittedName>
</protein>
<evidence type="ECO:0000313" key="3">
    <source>
        <dbReference type="Proteomes" id="UP000034316"/>
    </source>
</evidence>
<accession>A0A0G0G9R0</accession>
<dbReference type="SUPFAM" id="SSF143011">
    <property type="entry name" value="RelE-like"/>
    <property type="match status" value="1"/>
</dbReference>
<keyword evidence="1" id="KW-1277">Toxin-antitoxin system</keyword>
<dbReference type="EMBL" id="LBRB01000013">
    <property type="protein sequence ID" value="KKP88452.1"/>
    <property type="molecule type" value="Genomic_DNA"/>
</dbReference>
<dbReference type="Proteomes" id="UP000034316">
    <property type="component" value="Unassembled WGS sequence"/>
</dbReference>
<organism evidence="2 3">
    <name type="scientific">Berkelbacteria bacterium GW2011_GWA2_35_9</name>
    <dbReference type="NCBI Taxonomy" id="1618333"/>
    <lineage>
        <taxon>Bacteria</taxon>
        <taxon>Candidatus Berkelbacteria</taxon>
    </lineage>
</organism>
<gene>
    <name evidence="2" type="ORF">UR93_C0013G0012</name>
</gene>
<dbReference type="AlphaFoldDB" id="A0A0G0G9R0"/>
<comment type="caution">
    <text evidence="2">The sequence shown here is derived from an EMBL/GenBank/DDBJ whole genome shotgun (WGS) entry which is preliminary data.</text>
</comment>
<dbReference type="InterPro" id="IPR004386">
    <property type="entry name" value="Toxin_YafQ-like"/>
</dbReference>
<dbReference type="Pfam" id="PF15738">
    <property type="entry name" value="YafQ_toxin"/>
    <property type="match status" value="1"/>
</dbReference>
<reference evidence="2 3" key="1">
    <citation type="journal article" date="2015" name="Nature">
        <title>rRNA introns, odd ribosomes, and small enigmatic genomes across a large radiation of phyla.</title>
        <authorList>
            <person name="Brown C.T."/>
            <person name="Hug L.A."/>
            <person name="Thomas B.C."/>
            <person name="Sharon I."/>
            <person name="Castelle C.J."/>
            <person name="Singh A."/>
            <person name="Wilkins M.J."/>
            <person name="Williams K.H."/>
            <person name="Banfield J.F."/>
        </authorList>
    </citation>
    <scope>NUCLEOTIDE SEQUENCE [LARGE SCALE GENOMIC DNA]</scope>
</reference>
<name>A0A0G0G9R0_9BACT</name>
<dbReference type="Gene3D" id="3.30.2310.20">
    <property type="entry name" value="RelE-like"/>
    <property type="match status" value="1"/>
</dbReference>
<dbReference type="InterPro" id="IPR007712">
    <property type="entry name" value="RelE/ParE_toxin"/>
</dbReference>
<sequence>MQIELHKSFVKDYDRSIAKIQNAFIARSNLFRENPYYPILKNHALVGKWLGHRSINITGNIRAIYKQIDENSVIFVALGSHSQLYK</sequence>
<dbReference type="InterPro" id="IPR035093">
    <property type="entry name" value="RelE/ParE_toxin_dom_sf"/>
</dbReference>
<proteinExistence type="predicted"/>
<evidence type="ECO:0000256" key="1">
    <source>
        <dbReference type="ARBA" id="ARBA00022649"/>
    </source>
</evidence>